<feature type="transmembrane region" description="Helical" evidence="2">
    <location>
        <begin position="48"/>
        <end position="67"/>
    </location>
</feature>
<feature type="compositionally biased region" description="Low complexity" evidence="1">
    <location>
        <begin position="299"/>
        <end position="308"/>
    </location>
</feature>
<keyword evidence="4" id="KW-1185">Reference proteome</keyword>
<reference evidence="3 4" key="1">
    <citation type="submission" date="2020-08" db="EMBL/GenBank/DDBJ databases">
        <title>Sequencing the genomes of 1000 actinobacteria strains.</title>
        <authorList>
            <person name="Klenk H.-P."/>
        </authorList>
    </citation>
    <scope>NUCLEOTIDE SEQUENCE [LARGE SCALE GENOMIC DNA]</scope>
    <source>
        <strain evidence="3 4">DSM 46659</strain>
    </source>
</reference>
<sequence length="334" mass="33748">MTWAVIIAVVGALAIAAGAALQERAAVSAPFGISQLRLFRHLMRSRRWVLGLGLTGLGIGAHMLALVHAPLILVQPIQTTGLLFAVMLAAFFGKRRLTSAQIGGCLAVTVGLVALITALPMHAGNPVLTPTETALMPLVCVGGMLMCVLVARFGGASTRAWTFALAGGIGFAVTSALARFIGVGMLDNPMAAMRPLTVIAVVIGLCGGMIVQNAYRTGHFTLAYATLMISDPLSAAILGVVFFGEQLPADPLHSAIAIIGAVVCAAGVITLSRATHAKGRATGGAAVDTSSPGPPPATGPQATVTAVVIDTEPAGTPVAEEDTPPRPSAAGTAA</sequence>
<evidence type="ECO:0000256" key="2">
    <source>
        <dbReference type="SAM" id="Phobius"/>
    </source>
</evidence>
<organism evidence="3 4">
    <name type="scientific">Nocardiopsis mwathae</name>
    <dbReference type="NCBI Taxonomy" id="1472723"/>
    <lineage>
        <taxon>Bacteria</taxon>
        <taxon>Bacillati</taxon>
        <taxon>Actinomycetota</taxon>
        <taxon>Actinomycetes</taxon>
        <taxon>Streptosporangiales</taxon>
        <taxon>Nocardiopsidaceae</taxon>
        <taxon>Nocardiopsis</taxon>
    </lineage>
</organism>
<accession>A0A7W9YKF3</accession>
<feature type="transmembrane region" description="Helical" evidence="2">
    <location>
        <begin position="223"/>
        <end position="243"/>
    </location>
</feature>
<dbReference type="PANTHER" id="PTHR40761">
    <property type="entry name" value="CONSERVED INTEGRAL MEMBRANE ALANINE VALINE AND LEUCINE RICH PROTEIN-RELATED"/>
    <property type="match status" value="1"/>
</dbReference>
<feature type="transmembrane region" description="Helical" evidence="2">
    <location>
        <begin position="163"/>
        <end position="186"/>
    </location>
</feature>
<feature type="region of interest" description="Disordered" evidence="1">
    <location>
        <begin position="282"/>
        <end position="334"/>
    </location>
</feature>
<dbReference type="NCBIfam" id="NF038012">
    <property type="entry name" value="DMT_1"/>
    <property type="match status" value="1"/>
</dbReference>
<dbReference type="AlphaFoldDB" id="A0A7W9YKF3"/>
<gene>
    <name evidence="3" type="ORF">HNR23_003655</name>
</gene>
<keyword evidence="2" id="KW-1133">Transmembrane helix</keyword>
<dbReference type="SUPFAM" id="SSF103481">
    <property type="entry name" value="Multidrug resistance efflux transporter EmrE"/>
    <property type="match status" value="2"/>
</dbReference>
<proteinExistence type="predicted"/>
<protein>
    <submittedName>
        <fullName evidence="3">Drug/metabolite transporter (DMT)-like permease</fullName>
    </submittedName>
</protein>
<name>A0A7W9YKF3_9ACTN</name>
<dbReference type="EMBL" id="JACHDS010000001">
    <property type="protein sequence ID" value="MBB6173595.1"/>
    <property type="molecule type" value="Genomic_DNA"/>
</dbReference>
<feature type="transmembrane region" description="Helical" evidence="2">
    <location>
        <begin position="104"/>
        <end position="122"/>
    </location>
</feature>
<feature type="transmembrane region" description="Helical" evidence="2">
    <location>
        <begin position="192"/>
        <end position="211"/>
    </location>
</feature>
<dbReference type="InterPro" id="IPR037185">
    <property type="entry name" value="EmrE-like"/>
</dbReference>
<feature type="transmembrane region" description="Helical" evidence="2">
    <location>
        <begin position="6"/>
        <end position="27"/>
    </location>
</feature>
<evidence type="ECO:0000256" key="1">
    <source>
        <dbReference type="SAM" id="MobiDB-lite"/>
    </source>
</evidence>
<comment type="caution">
    <text evidence="3">The sequence shown here is derived from an EMBL/GenBank/DDBJ whole genome shotgun (WGS) entry which is preliminary data.</text>
</comment>
<feature type="transmembrane region" description="Helical" evidence="2">
    <location>
        <begin position="134"/>
        <end position="151"/>
    </location>
</feature>
<dbReference type="Proteomes" id="UP000546642">
    <property type="component" value="Unassembled WGS sequence"/>
</dbReference>
<keyword evidence="2" id="KW-0812">Transmembrane</keyword>
<feature type="transmembrane region" description="Helical" evidence="2">
    <location>
        <begin position="255"/>
        <end position="272"/>
    </location>
</feature>
<dbReference type="PANTHER" id="PTHR40761:SF1">
    <property type="entry name" value="CONSERVED INTEGRAL MEMBRANE ALANINE VALINE AND LEUCINE RICH PROTEIN-RELATED"/>
    <property type="match status" value="1"/>
</dbReference>
<dbReference type="RefSeq" id="WP_221308167.1">
    <property type="nucleotide sequence ID" value="NZ_JACHDS010000001.1"/>
</dbReference>
<feature type="transmembrane region" description="Helical" evidence="2">
    <location>
        <begin position="73"/>
        <end position="92"/>
    </location>
</feature>
<evidence type="ECO:0000313" key="3">
    <source>
        <dbReference type="EMBL" id="MBB6173595.1"/>
    </source>
</evidence>
<keyword evidence="2" id="KW-0472">Membrane</keyword>
<evidence type="ECO:0000313" key="4">
    <source>
        <dbReference type="Proteomes" id="UP000546642"/>
    </source>
</evidence>